<reference evidence="3 4" key="1">
    <citation type="submission" date="2018-06" db="EMBL/GenBank/DDBJ databases">
        <title>Genomic Encyclopedia of Type Strains, Phase IV (KMG-IV): sequencing the most valuable type-strain genomes for metagenomic binning, comparative biology and taxonomic classification.</title>
        <authorList>
            <person name="Goeker M."/>
        </authorList>
    </citation>
    <scope>NUCLEOTIDE SEQUENCE [LARGE SCALE GENOMIC DNA]</scope>
    <source>
        <strain evidence="3 4">DSM 15140</strain>
    </source>
</reference>
<dbReference type="Gene3D" id="3.40.50.1820">
    <property type="entry name" value="alpha/beta hydrolase"/>
    <property type="match status" value="1"/>
</dbReference>
<dbReference type="AlphaFoldDB" id="A0A366E4B0"/>
<dbReference type="RefSeq" id="WP_113869178.1">
    <property type="nucleotide sequence ID" value="NZ_BAABQN010000007.1"/>
</dbReference>
<evidence type="ECO:0000256" key="1">
    <source>
        <dbReference type="ARBA" id="ARBA00022801"/>
    </source>
</evidence>
<gene>
    <name evidence="3" type="ORF">DES48_107102</name>
</gene>
<keyword evidence="1" id="KW-0378">Hydrolase</keyword>
<dbReference type="PANTHER" id="PTHR48081">
    <property type="entry name" value="AB HYDROLASE SUPERFAMILY PROTEIN C4A8.06C"/>
    <property type="match status" value="1"/>
</dbReference>
<comment type="caution">
    <text evidence="3">The sequence shown here is derived from an EMBL/GenBank/DDBJ whole genome shotgun (WGS) entry which is preliminary data.</text>
</comment>
<evidence type="ECO:0000313" key="4">
    <source>
        <dbReference type="Proteomes" id="UP000252254"/>
    </source>
</evidence>
<dbReference type="InterPro" id="IPR013094">
    <property type="entry name" value="AB_hydrolase_3"/>
</dbReference>
<dbReference type="Proteomes" id="UP000252254">
    <property type="component" value="Unassembled WGS sequence"/>
</dbReference>
<dbReference type="STRING" id="200904.GCA_900168775_00987"/>
<dbReference type="Pfam" id="PF07859">
    <property type="entry name" value="Abhydrolase_3"/>
    <property type="match status" value="1"/>
</dbReference>
<dbReference type="SUPFAM" id="SSF53474">
    <property type="entry name" value="alpha/beta-Hydrolases"/>
    <property type="match status" value="1"/>
</dbReference>
<dbReference type="GO" id="GO:0016787">
    <property type="term" value="F:hydrolase activity"/>
    <property type="evidence" value="ECO:0007669"/>
    <property type="project" value="UniProtKB-KW"/>
</dbReference>
<dbReference type="InterPro" id="IPR050300">
    <property type="entry name" value="GDXG_lipolytic_enzyme"/>
</dbReference>
<dbReference type="EMBL" id="QNRI01000007">
    <property type="protein sequence ID" value="RBO97183.1"/>
    <property type="molecule type" value="Genomic_DNA"/>
</dbReference>
<proteinExistence type="predicted"/>
<dbReference type="InterPro" id="IPR029058">
    <property type="entry name" value="AB_hydrolase_fold"/>
</dbReference>
<protein>
    <submittedName>
        <fullName evidence="3">Acetyl esterase/lipase</fullName>
    </submittedName>
</protein>
<dbReference type="OrthoDB" id="9815425at2"/>
<evidence type="ECO:0000259" key="2">
    <source>
        <dbReference type="Pfam" id="PF07859"/>
    </source>
</evidence>
<keyword evidence="4" id="KW-1185">Reference proteome</keyword>
<dbReference type="PANTHER" id="PTHR48081:SF3">
    <property type="entry name" value="ALPHA_BETA HYDROLASE FOLD-3 DOMAIN-CONTAINING PROTEIN"/>
    <property type="match status" value="1"/>
</dbReference>
<feature type="domain" description="Alpha/beta hydrolase fold-3" evidence="2">
    <location>
        <begin position="33"/>
        <end position="262"/>
    </location>
</feature>
<evidence type="ECO:0000313" key="3">
    <source>
        <dbReference type="EMBL" id="RBO97183.1"/>
    </source>
</evidence>
<sequence length="288" mass="33038">MQSPITYTYKSTTNINMSMSLYRATNTRKNVTILYFHGGGLLYGERDDLPAIYVDQFTDAGYDLLTCDYPLAPEVTIDTIHQSIFELTMYYHKNRDTVFDLTNNEMILFGRSAGAYLALYLCRTLQKQAKLNPLAVISLYGYPGFQAPEFHQPNKHYLQFPKVEDSTIKGILSDTYVTEGAKEKRFSLYIKARQEGNWINYLQPKADIETYAVTSEDLSHFPPTILAASTHDPDVAYRLSKQMSRTIPKAKCLTIYGEIHDFDRDTTDSTGMKTYEQILKWLEEKVIS</sequence>
<accession>A0A366E4B0</accession>
<organism evidence="3 4">
    <name type="scientific">Paraliobacillus ryukyuensis</name>
    <dbReference type="NCBI Taxonomy" id="200904"/>
    <lineage>
        <taxon>Bacteria</taxon>
        <taxon>Bacillati</taxon>
        <taxon>Bacillota</taxon>
        <taxon>Bacilli</taxon>
        <taxon>Bacillales</taxon>
        <taxon>Bacillaceae</taxon>
        <taxon>Paraliobacillus</taxon>
    </lineage>
</organism>
<name>A0A366E4B0_9BACI</name>